<dbReference type="Pfam" id="PF16197">
    <property type="entry name" value="KAsynt_C_assoc"/>
    <property type="match status" value="3"/>
</dbReference>
<dbReference type="SUPFAM" id="SSF47336">
    <property type="entry name" value="ACP-like"/>
    <property type="match status" value="4"/>
</dbReference>
<feature type="domain" description="PKS/mFAS DH" evidence="10">
    <location>
        <begin position="4317"/>
        <end position="4582"/>
    </location>
</feature>
<evidence type="ECO:0000256" key="3">
    <source>
        <dbReference type="ARBA" id="ARBA00022679"/>
    </source>
</evidence>
<keyword evidence="2" id="KW-0597">Phosphoprotein</keyword>
<dbReference type="InterPro" id="IPR055123">
    <property type="entry name" value="SpnB-like_Rossmann"/>
</dbReference>
<evidence type="ECO:0000259" key="10">
    <source>
        <dbReference type="PROSITE" id="PS52019"/>
    </source>
</evidence>
<evidence type="ECO:0000256" key="5">
    <source>
        <dbReference type="ARBA" id="ARBA00023268"/>
    </source>
</evidence>
<dbReference type="Pfam" id="PF00698">
    <property type="entry name" value="Acyl_transf_1"/>
    <property type="match status" value="3"/>
</dbReference>
<dbReference type="InterPro" id="IPR006162">
    <property type="entry name" value="Ppantetheine_attach_site"/>
</dbReference>
<feature type="domain" description="Ketosynthase family 3 (KS3)" evidence="9">
    <location>
        <begin position="3461"/>
        <end position="3881"/>
    </location>
</feature>
<dbReference type="GO" id="GO:0031177">
    <property type="term" value="F:phosphopantetheine binding"/>
    <property type="evidence" value="ECO:0007669"/>
    <property type="project" value="InterPro"/>
</dbReference>
<dbReference type="InterPro" id="IPR016035">
    <property type="entry name" value="Acyl_Trfase/lysoPLipase"/>
</dbReference>
<dbReference type="GO" id="GO:0004315">
    <property type="term" value="F:3-oxoacyl-[acyl-carrier-protein] synthase activity"/>
    <property type="evidence" value="ECO:0007669"/>
    <property type="project" value="InterPro"/>
</dbReference>
<dbReference type="GO" id="GO:0004312">
    <property type="term" value="F:fatty acid synthase activity"/>
    <property type="evidence" value="ECO:0007669"/>
    <property type="project" value="TreeGrafter"/>
</dbReference>
<keyword evidence="6" id="KW-0012">Acyltransferase</keyword>
<dbReference type="InterPro" id="IPR014031">
    <property type="entry name" value="Ketoacyl_synth_C"/>
</dbReference>
<evidence type="ECO:0000256" key="7">
    <source>
        <dbReference type="PROSITE-ProRule" id="PRU01363"/>
    </source>
</evidence>
<dbReference type="InterPro" id="IPR032821">
    <property type="entry name" value="PKS_assoc"/>
</dbReference>
<dbReference type="PROSITE" id="PS00012">
    <property type="entry name" value="PHOSPHOPANTETHEINE"/>
    <property type="match status" value="1"/>
</dbReference>
<keyword evidence="3" id="KW-0808">Transferase</keyword>
<dbReference type="SUPFAM" id="SSF52151">
    <property type="entry name" value="FabD/lysophospholipase-like"/>
    <property type="match status" value="3"/>
</dbReference>
<feature type="domain" description="Ketosynthase family 3 (KS3)" evidence="9">
    <location>
        <begin position="388"/>
        <end position="804"/>
    </location>
</feature>
<dbReference type="Gene3D" id="6.10.140.1830">
    <property type="match status" value="1"/>
</dbReference>
<dbReference type="InterPro" id="IPR057326">
    <property type="entry name" value="KR_dom"/>
</dbReference>
<feature type="active site" description="Proton donor; for dehydratase activity" evidence="7">
    <location>
        <position position="4508"/>
    </location>
</feature>
<evidence type="ECO:0000259" key="8">
    <source>
        <dbReference type="PROSITE" id="PS50075"/>
    </source>
</evidence>
<evidence type="ECO:0000313" key="11">
    <source>
        <dbReference type="EMBL" id="RSD17314.1"/>
    </source>
</evidence>
<evidence type="ECO:0000256" key="2">
    <source>
        <dbReference type="ARBA" id="ARBA00022553"/>
    </source>
</evidence>
<dbReference type="InterPro" id="IPR020806">
    <property type="entry name" value="PKS_PP-bd"/>
</dbReference>
<dbReference type="Pfam" id="PF00550">
    <property type="entry name" value="PP-binding"/>
    <property type="match status" value="4"/>
</dbReference>
<dbReference type="SUPFAM" id="SSF51735">
    <property type="entry name" value="NAD(P)-binding Rossmann-fold domains"/>
    <property type="match status" value="7"/>
</dbReference>
<dbReference type="PROSITE" id="PS52019">
    <property type="entry name" value="PKS_MFAS_DH"/>
    <property type="match status" value="2"/>
</dbReference>
<dbReference type="CDD" id="cd00833">
    <property type="entry name" value="PKS"/>
    <property type="match status" value="3"/>
</dbReference>
<feature type="domain" description="Ketosynthase family 3 (KS3)" evidence="9">
    <location>
        <begin position="1805"/>
        <end position="2226"/>
    </location>
</feature>
<dbReference type="SMART" id="SM00825">
    <property type="entry name" value="PKS_KS"/>
    <property type="match status" value="3"/>
</dbReference>
<feature type="region of interest" description="N-terminal hotdog fold" evidence="7">
    <location>
        <begin position="4317"/>
        <end position="4437"/>
    </location>
</feature>
<dbReference type="InterPro" id="IPR009081">
    <property type="entry name" value="PP-bd_ACP"/>
</dbReference>
<dbReference type="InterPro" id="IPR016036">
    <property type="entry name" value="Malonyl_transacylase_ACP-bd"/>
</dbReference>
<dbReference type="Gene3D" id="3.30.70.3290">
    <property type="match status" value="3"/>
</dbReference>
<dbReference type="SUPFAM" id="SSF55048">
    <property type="entry name" value="Probable ACP-binding domain of malonyl-CoA ACP transacylase"/>
    <property type="match status" value="3"/>
</dbReference>
<dbReference type="InterPro" id="IPR036291">
    <property type="entry name" value="NAD(P)-bd_dom_sf"/>
</dbReference>
<protein>
    <submittedName>
        <fullName evidence="11">SDR family NAD(P)-dependent oxidoreductase</fullName>
    </submittedName>
</protein>
<dbReference type="InterPro" id="IPR020841">
    <property type="entry name" value="PKS_Beta-ketoAc_synthase_dom"/>
</dbReference>
<dbReference type="GO" id="GO:0006633">
    <property type="term" value="P:fatty acid biosynthetic process"/>
    <property type="evidence" value="ECO:0007669"/>
    <property type="project" value="InterPro"/>
</dbReference>
<dbReference type="SMART" id="SM00822">
    <property type="entry name" value="PKS_KR"/>
    <property type="match status" value="4"/>
</dbReference>
<keyword evidence="12" id="KW-1185">Reference proteome</keyword>
<feature type="domain" description="Carrier" evidence="8">
    <location>
        <begin position="5028"/>
        <end position="5105"/>
    </location>
</feature>
<feature type="region of interest" description="N-terminal hotdog fold" evidence="7">
    <location>
        <begin position="2644"/>
        <end position="2759"/>
    </location>
</feature>
<reference evidence="11 12" key="1">
    <citation type="submission" date="2018-12" db="EMBL/GenBank/DDBJ databases">
        <title>Amycolatopsis eburnea sp. nov. actinomycete associate with arbuscular mycorrhiza fungal spore.</title>
        <authorList>
            <person name="Lumyong S."/>
            <person name="Chaiya L."/>
        </authorList>
    </citation>
    <scope>NUCLEOTIDE SEQUENCE [LARGE SCALE GENOMIC DNA]</scope>
    <source>
        <strain evidence="11 12">GLM-1</strain>
    </source>
</reference>
<dbReference type="PROSITE" id="PS52004">
    <property type="entry name" value="KS3_2"/>
    <property type="match status" value="3"/>
</dbReference>
<dbReference type="InterPro" id="IPR049900">
    <property type="entry name" value="PKS_mFAS_DH"/>
</dbReference>
<dbReference type="FunFam" id="3.40.47.10:FF:000019">
    <property type="entry name" value="Polyketide synthase type I"/>
    <property type="match status" value="3"/>
</dbReference>
<dbReference type="InterPro" id="IPR049551">
    <property type="entry name" value="PKS_DH_C"/>
</dbReference>
<dbReference type="SMART" id="SM00823">
    <property type="entry name" value="PKS_PP"/>
    <property type="match status" value="4"/>
</dbReference>
<dbReference type="InterPro" id="IPR016039">
    <property type="entry name" value="Thiolase-like"/>
</dbReference>
<dbReference type="InterPro" id="IPR049552">
    <property type="entry name" value="PKS_DH_N"/>
</dbReference>
<evidence type="ECO:0000256" key="1">
    <source>
        <dbReference type="ARBA" id="ARBA00022450"/>
    </source>
</evidence>
<dbReference type="Pfam" id="PF08659">
    <property type="entry name" value="KR"/>
    <property type="match status" value="4"/>
</dbReference>
<dbReference type="Pfam" id="PF00109">
    <property type="entry name" value="ketoacyl-synt"/>
    <property type="match status" value="3"/>
</dbReference>
<keyword evidence="4" id="KW-0677">Repeat</keyword>
<evidence type="ECO:0000256" key="4">
    <source>
        <dbReference type="ARBA" id="ARBA00022737"/>
    </source>
</evidence>
<accession>A0A427T946</accession>
<dbReference type="PANTHER" id="PTHR43775:SF51">
    <property type="entry name" value="INACTIVE PHENOLPHTHIOCEROL SYNTHESIS POLYKETIDE SYNTHASE TYPE I PKS1-RELATED"/>
    <property type="match status" value="1"/>
</dbReference>
<dbReference type="Pfam" id="PF22953">
    <property type="entry name" value="SpnB_Rossmann"/>
    <property type="match status" value="2"/>
</dbReference>
<feature type="domain" description="PKS/mFAS DH" evidence="10">
    <location>
        <begin position="2644"/>
        <end position="2924"/>
    </location>
</feature>
<dbReference type="CDD" id="cd08956">
    <property type="entry name" value="KR_3_FAS_SDR_x"/>
    <property type="match status" value="3"/>
</dbReference>
<dbReference type="SMART" id="SM01294">
    <property type="entry name" value="PKS_PP_betabranch"/>
    <property type="match status" value="4"/>
</dbReference>
<dbReference type="SMART" id="SM00826">
    <property type="entry name" value="PKS_DH"/>
    <property type="match status" value="2"/>
</dbReference>
<feature type="active site" description="Proton acceptor; for dehydratase activity" evidence="7">
    <location>
        <position position="4349"/>
    </location>
</feature>
<dbReference type="OrthoDB" id="9778690at2"/>
<dbReference type="InterPro" id="IPR042104">
    <property type="entry name" value="PKS_dehydratase_sf"/>
</dbReference>
<dbReference type="InterPro" id="IPR001227">
    <property type="entry name" value="Ac_transferase_dom_sf"/>
</dbReference>
<gene>
    <name evidence="11" type="ORF">EIY87_20160</name>
</gene>
<proteinExistence type="predicted"/>
<dbReference type="InterPro" id="IPR036736">
    <property type="entry name" value="ACP-like_sf"/>
</dbReference>
<dbReference type="SMART" id="SM00827">
    <property type="entry name" value="PKS_AT"/>
    <property type="match status" value="3"/>
</dbReference>
<feature type="active site" description="Proton donor; for dehydratase activity" evidence="7">
    <location>
        <position position="2829"/>
    </location>
</feature>
<dbReference type="InterPro" id="IPR018201">
    <property type="entry name" value="Ketoacyl_synth_AS"/>
</dbReference>
<sequence>MSRAKHVGKIVLTLPPRWEPDGTVLITGGTGGLGRELARHLVRTYGVRHLVLTSRRGPDAPGAAELRDELGVDVRIEACDAADRDQLAAVLARIPAEHPLRGVVHTAGVLDDGVVASLDPARLDTVLRPKADAVVHLDELTRDLDLSAFIVFSSVAGTVGSAGQGNYAAANAFLDAFAQRRHVEGRAALSLAWGGWETGMVGTLTDADRERMARGGVPPLTVEQGIRLFDRATRSPSAVVVPMRVDLTALRAQGELPWLLRPVARPGRRRAGGDAEHVRGSLREQLAGMRGAEQLRVLSGHVATEVGTVLGHAPEDVETTREFRELGFDSLTAVEFRNRLAAVTGLRLPSTLVFDYPTPGAVAEFLRDELVGSGGTGTAVVTAGPVSDDPVVVVGMACRFPGGVTGPDGLWDLVASGGDAVSGFPADRGWDTAALAASDTQAGGFLYDAAEFDAAFFGISPREAVAMDPQQRLLLEVSWEAFERAGLDATRLRGSRTGVFVGTNGQTYSDLLMTTDADLRGQTGTGLAASVASGRLSYVLGLEGPAMTIDTACSSSLVALHLAAQSLRSGECDLALAGGVTVMATPGGFIGFSGQSGLAPDGRCKAFSDAADGTGWSEGAGLLVVERQSDALRHGHRILAVVRGSAVNQDGASNGLTAPNGPSQQRVIRAALANAGLSTADVDVVEAHGTGTTLGDPIEAQALLATYGQDRVTPLLLGSVKSNIGHTQAAAGVAGMIKVIEAMRHGIVPKSLHVGTPSSHVDWEAGAVEVVAEPVEWPAVDRVRRAGVSSFGISGTNAHVILEAPEARPQQPREEAAALPVPLVVSGRTAEALQEQAARLAARIETSGDLLDVAFAAATTRASFAHRAAVVATEPDTAVRELRALAGTTETGRPPVQAFLFTGQGAQRLGMGRELADAYPVFAEALDEVLACFDPGLRDVVWGADADALAQTGHAQPALFAIEVALVRLLASWDVRPDFVAGHSVGEIAAAHVAGVLSLSDACALVSARGRLMQALAPGGAMVAVEASEEDVRARLVDGVDIAAVNGPRAVVLSGTEDAVLAVAGRFEKTKRLSVSHAFHSHLMDPMLDDFRAVVAGLAFAEPEIPVVAAGDVTDPEYWVGHVRGTVRFADAVAGLAERGVTSFVEVGPDAVLTALVDVPGATVVPVLRRDRGDRAAVAAAVAALYRAGIRIDWAAWFDGTGARVTDLPTYAFQHRRYWPEPAARTTADDSFWSVVENGDLASLAADLQVDAPALESVVPALSALRARRQRQSVVDGWRYRVEWRPLPASAATAGDRLVLVPPTADPWVREVADALGTPLIVSTVDREELADLLRSRLTPTIVSLLALEETTALIQALDDLGADTALWCVTRGAVSTGPADPVTAPGQAAIWGLGRVAALEYPRRWGGLADLPADLDARLLARFAGALDGDDDQIAVRASGVYGRRLVPATAAVTPWQPRGTVLVTGGTGALGRHVTKWLLGQGADRVVLASRSGGEPGPDERVVVARCDVADRAQLTELLAEHRPDAVVHAAGVLDDCVLGGLTPDRFDAVFRAKVDSALLLDELTGDLDAFILFSSVAGAVGNPGQANYAAANAVLDALAEARRARGQVATSIAWGAWAGDGMAAGLGGGLDPDLAVTVLADAGGPNAQLVVADIQNADVLRPLLSVRRSPLLADLPVVRRVLAELETAPAAGGALATRLLATPAGERASVLLDLVREHVATVLGHAGTAEIGATRAFSDLGFDSLTAIELRNRLDAVTGIGLPATLVFDHPNPLALAEFLLAEVVGGDAPATAVTGPATATDDPIVVVGMSCRFPGGVRTPEDLWTLLAEGRDAITGFPADRGWDMSALAGEGRGSSYVDRGGFLPDAADFDPGFFGISPREALAMDPQQRVLLETSWEAVERTGIDPAGLRGSRTGVFVGTNGQDYAGVVVRSATDVEAHAGTGVAASVVSGRLSYVLGLEGPAMTIDTACSSSLVALHLAAQALRAGECDLALAGGVTVMATPVSFVGFSRQNGLAPDGLCKAYSDSADGTSWSEGVGVLVVERLSDARRHGHDVLAVVAGSAINSDGASNGLTAPNGPSQQRVIRQALASAGLRPSEVDVVEGHGTGTTLGDPIEAQALLAAYGQDRSSPLLLGSVKSNLGHTQAAAGVAGVIKMILALQRERIPASLHVTEPSSHVDWSSGGVELLTEAVDWRENGHPRRAGVSSFGLSGTNAHVIIEQAPAYAPVEPRREVTPGVVPWPVSGRSEAALEAQLAALPRDVDPVDAGFSLATTRSAFEHRAVLVDGTPVARGVARERSVAFLFTGQGSQRLGMGRGLYERFGVFADAFDAVCAHLDPALPRPLRDVVFGDDAALLDETGWAQPALFALEVALFRLVRSWGVRPAFVAGHSVGEIAAAHAAGVLSLADACTLVAARARLMQALPSGGAMVAVRATEEEVRPLLSADVALAAVNGPSSVVLSGTEDAVLAAAAGFEQTKRLTVSHAFHSAAMDPMLDEFRAVVAGLAFAEPEIPVVGDFTSPEYWVRQVRDTVRFADTTARLLDAGVTAFAELGPDAVLTALVDGEVLAPLLRAGRDEETTAVTALAALHVNGVPVEWAALFEGTGARRVALPTYAFQRQRYWPRLVPGAHQLGITAAGHPLLGAVTEVAGSGEVVFSGRLATSWLDEHVIGGQVLFPGAGFLELVARAGDQAGCGRVEDFTVAAPLVLSGPTLVQVVAGAPDPDGRREVSVSSRADGEWVRHGTGVLAPASLPAGFDAGEWPPAGASEVDLTGFYDTFAEAGFAYGPQFRGLRRVWLRDGEVFAEAELPGDDAEEYGLHPALLDSVLHAITFADSVPGGLPFSWAGAELHATGARRVRARIARAGDDSVTLDLADETGALVLSVDALTLRAATPVETGPESLFRLDWLPLSGAEPEGSRAVLGSRLADLGTRYPDLATALAAEPDVLLIPVHGGTDVVADTHRLTAEVLTILQTPNETTRIVFVTEGAVAGEDLAAAAVWGLVRSAQTENPGRFVLADVDDASLTGLPAAVATGEPQLLLRDGTARAARLTRAPLSRESYALRGKAALSRESADLGPALSRESAGWDPDGTVLITGGTGGLGRVFARHLAAEYGVKHVLLASRRGGDADGVVELVAELAAHGTEVTVAACDFADRDAAAKLLGSIPADRPLTAVLHAAGVLDDGVLASLDAGRLETVLRPKADAAWNLHELAGDVDAFVLFSSVAGTIGSPGQANYAAANAFLDALAAHRHARGLAATSLAWGAWETGMVGTLTDADRERMTRAGMPPLPVEQGCALFDRAVARTEPVLVPVLLDLPRLRGLAEPPWLLRPVGRPARRGAGRATPAANALRERLSGLREGEQRKALLEVIRTQVAAVLGFDAASVDVEREFRGLGFDSLTAVEFRNQLATATGLRLPATLVFDHPTPVVLAGFLRGELAGEDVPVARATVKAPVSDDPIAIVSMACRYPGGVTSPEELWQLVLDGGDGVGPFPADRGWDLAGLFGADRGRSYVQEGGFLGEAGMFDPGLFGISPREALAMDPQQRLLLETSWEVIERAGVDPLSLRGSKTGVFAGVMYHDYGQGVQFPEEALGFLGIGTAGSVMSGRVAYALGLEGPAVTVDTACSSSLVAMHWAAQALRAGDCELAIAGGVTVMATPGAFVDFSAQGGLARDGRCKSFSDSADGVGWAEGVGVVLLERLSDARRNGHEVLAVVRGSAVNQDGASNGLTAPNGPSQQRVIRQALAVSGLTTSDVDVVEGHGTGTPLGDPIEAQSLLATYGRDRETPLLLGSVKANIGHTQAAAGVAGVIKMVQAMRYGVVPQSRYSAEPSSHVDWTEGAVDLVPETTAWPETGRVRRSAVSSFGISGTNAHVILEQPAEQPVPRPATPDAGAVPVVVSGRTPEALRAQAARLADHVETTEIPVTDLAHAAATTRAAFTHRAAVVGSELAEVVAGLRAVAAGEAAVQGEARVAPPVAFLFSGQGSQRVHMGRDLSVAHPVFAAAFDEALSLLDPEVRAALDDESRIDRTEFAQPALFAFEVALFRLLASWGVHPDFVTGHSVGEIAAAHVAGVLSLPDACALVSARSRLMGALPEGGVMVAVRASEEDVLPFVGDGVDVAAVNGRGSVVLSGHEDAVVAVAAKFAKHRRLRVSHAFHSVLMEPMLAEFGDVVAKLAFAEPRIPVVSAGDVTSPAYWVSQIRDTVRFGDAIERLTEAGVTVFAELGPDATLTAVVDEPAAHVIPVQRKDRDETAAAAEALARLHVAGVAVDWAARFPDARRVALPTYAFQHEWFWPLPATGGDATGLGLAPAGHPLLGATLALADSPGVVFSGRLSAATQPWLRDHVVGGTILFPGAAFLELAVRAADEVGCAAVEDLTLAVPLALDPDGAVVLQLTVGEPGEGGRRELTISSRTDDDWTRHATGTLVPRAVAAEPLPDAWPPAGAVEADLTDFYAQAAEAGFAYGLAFQGLRRVWRSAAEVYAELGLPDGVEAGRFGLHPALLDAALQAIGFGEGAPAGLPFAWTGVTLHASGASRARVRITPAGGDAVALALTDDAGKPVLTATGVTLRAAEAPAEADALFELRWTPVPLPEPGTETWAAVGDDLATALGCAVQPDFATALASGADVIAVPVTGGPDAAASAHALTAEVLEYLQSPAPRLVFVTRGAIAGDDVAAAAVWGLVRSAQSEEPGRFVLLDVDEPDGATLRAALATGEPQLLLRDGTLSVARLTRAALSRESADLGPALSRESAGWDPDGTVLITGGTGGLGRVFARHLVARGARKLLLLSRRGPAAEGVDALVAELAGAEVRVVACDVGDRDALAAVLAEVPDLTAVVHTAGVVDDGVLASQSPERLATVFAPKLDAAWHLHELAGDVAGFVLFSSVAGTIGTPGQANYAAANAFLDALAAHRAGRGLAGVSLAWGAWDTGMTGDLTDADRERMVRGGMPPLSAGQGTELFDRAIDGTAPHVVPVRVDLPTLRTRGELPWLLRPVGRPGRRSAAAGPDRAAAADLRGQLASMRESEQERTLLSLVRAQVSAVLGHPAEQVGAGLEFRELGFDSLTAVEFRNRLTAATGLTLSATVVFDYPTPAGLAAHLRAELAPAPAAATSLPDELDRLEELVATGTASEFAAADVAARLRRLLAKIAAPAGEDVSERLDAASTDDIFAFIDNELGRLGDGSGLEQEG</sequence>
<keyword evidence="1" id="KW-0596">Phosphopantetheine</keyword>
<dbReference type="InterPro" id="IPR013968">
    <property type="entry name" value="PKS_KR"/>
</dbReference>
<evidence type="ECO:0000259" key="9">
    <source>
        <dbReference type="PROSITE" id="PS52004"/>
    </source>
</evidence>
<dbReference type="Gene3D" id="1.10.1200.10">
    <property type="entry name" value="ACP-like"/>
    <property type="match status" value="4"/>
</dbReference>
<dbReference type="FunFam" id="1.10.1200.10:FF:000007">
    <property type="entry name" value="Probable polyketide synthase pks17"/>
    <property type="match status" value="4"/>
</dbReference>
<dbReference type="Gene3D" id="3.40.366.10">
    <property type="entry name" value="Malonyl-Coenzyme A Acyl Carrier Protein, domain 2"/>
    <property type="match status" value="3"/>
</dbReference>
<feature type="region of interest" description="C-terminal hotdog fold" evidence="7">
    <location>
        <begin position="4449"/>
        <end position="4582"/>
    </location>
</feature>
<dbReference type="Gene3D" id="3.40.47.10">
    <property type="match status" value="3"/>
</dbReference>
<dbReference type="InterPro" id="IPR014043">
    <property type="entry name" value="Acyl_transferase_dom"/>
</dbReference>
<organism evidence="11 12">
    <name type="scientific">Amycolatopsis eburnea</name>
    <dbReference type="NCBI Taxonomy" id="2267691"/>
    <lineage>
        <taxon>Bacteria</taxon>
        <taxon>Bacillati</taxon>
        <taxon>Actinomycetota</taxon>
        <taxon>Actinomycetes</taxon>
        <taxon>Pseudonocardiales</taxon>
        <taxon>Pseudonocardiaceae</taxon>
        <taxon>Amycolatopsis</taxon>
    </lineage>
</organism>
<dbReference type="CDD" id="cd08952">
    <property type="entry name" value="KR_1_SDR_x"/>
    <property type="match status" value="1"/>
</dbReference>
<dbReference type="Pfam" id="PF18369">
    <property type="entry name" value="PKS_DE"/>
    <property type="match status" value="1"/>
</dbReference>
<dbReference type="NCBIfam" id="NF045894">
    <property type="entry name" value="PKS_plus_SDR"/>
    <property type="match status" value="1"/>
</dbReference>
<dbReference type="PROSITE" id="PS00606">
    <property type="entry name" value="KS3_1"/>
    <property type="match status" value="3"/>
</dbReference>
<dbReference type="InterPro" id="IPR041618">
    <property type="entry name" value="PKS_DE"/>
</dbReference>
<dbReference type="Proteomes" id="UP000267081">
    <property type="component" value="Unassembled WGS sequence"/>
</dbReference>
<dbReference type="EMBL" id="RSEC01000046">
    <property type="protein sequence ID" value="RSD17314.1"/>
    <property type="molecule type" value="Genomic_DNA"/>
</dbReference>
<dbReference type="PANTHER" id="PTHR43775">
    <property type="entry name" value="FATTY ACID SYNTHASE"/>
    <property type="match status" value="1"/>
</dbReference>
<feature type="region of interest" description="C-terminal hotdog fold" evidence="7">
    <location>
        <begin position="2771"/>
        <end position="2924"/>
    </location>
</feature>
<dbReference type="Gene3D" id="3.40.50.720">
    <property type="entry name" value="NAD(P)-binding Rossmann-like Domain"/>
    <property type="match status" value="4"/>
</dbReference>
<evidence type="ECO:0000256" key="6">
    <source>
        <dbReference type="ARBA" id="ARBA00023315"/>
    </source>
</evidence>
<feature type="active site" description="Proton acceptor; for dehydratase activity" evidence="7">
    <location>
        <position position="2673"/>
    </location>
</feature>
<dbReference type="SUPFAM" id="SSF53901">
    <property type="entry name" value="Thiolase-like"/>
    <property type="match status" value="3"/>
</dbReference>
<feature type="domain" description="Carrier" evidence="8">
    <location>
        <begin position="3366"/>
        <end position="3443"/>
    </location>
</feature>
<dbReference type="Pfam" id="PF02801">
    <property type="entry name" value="Ketoacyl-synt_C"/>
    <property type="match status" value="3"/>
</dbReference>
<dbReference type="InterPro" id="IPR020807">
    <property type="entry name" value="PKS_DH"/>
</dbReference>
<dbReference type="InterPro" id="IPR050091">
    <property type="entry name" value="PKS_NRPS_Biosynth_Enz"/>
</dbReference>
<name>A0A427T946_9PSEU</name>
<feature type="domain" description="Carrier" evidence="8">
    <location>
        <begin position="296"/>
        <end position="370"/>
    </location>
</feature>
<keyword evidence="5" id="KW-0511">Multifunctional enzyme</keyword>
<dbReference type="PROSITE" id="PS50075">
    <property type="entry name" value="CARRIER"/>
    <property type="match status" value="4"/>
</dbReference>
<dbReference type="Gene3D" id="3.10.129.110">
    <property type="entry name" value="Polyketide synthase dehydratase"/>
    <property type="match status" value="2"/>
</dbReference>
<dbReference type="Pfam" id="PF21089">
    <property type="entry name" value="PKS_DH_N"/>
    <property type="match status" value="2"/>
</dbReference>
<dbReference type="Pfam" id="PF14765">
    <property type="entry name" value="PS-DH"/>
    <property type="match status" value="2"/>
</dbReference>
<evidence type="ECO:0000313" key="12">
    <source>
        <dbReference type="Proteomes" id="UP000267081"/>
    </source>
</evidence>
<dbReference type="InterPro" id="IPR014030">
    <property type="entry name" value="Ketoacyl_synth_N"/>
</dbReference>
<comment type="caution">
    <text evidence="11">The sequence shown here is derived from an EMBL/GenBank/DDBJ whole genome shotgun (WGS) entry which is preliminary data.</text>
</comment>
<feature type="domain" description="Carrier" evidence="8">
    <location>
        <begin position="1712"/>
        <end position="1787"/>
    </location>
</feature>